<reference evidence="1" key="1">
    <citation type="submission" date="2019-07" db="EMBL/GenBank/DDBJ databases">
        <authorList>
            <person name="Lin J."/>
            <person name="Cucic S."/>
            <person name="Klem A."/>
            <person name="Kropinski A."/>
            <person name="Anany H."/>
        </authorList>
    </citation>
    <scope>NUCLEOTIDE SEQUENCE [LARGE SCALE GENOMIC DNA]</scope>
</reference>
<organism evidence="1 2">
    <name type="scientific">Escherichia phage vB_EcoM_4HA13</name>
    <dbReference type="NCBI Taxonomy" id="2601675"/>
    <lineage>
        <taxon>Viruses</taxon>
        <taxon>Duplodnaviria</taxon>
        <taxon>Heunggongvirae</taxon>
        <taxon>Uroviricota</taxon>
        <taxon>Caudoviricetes</taxon>
        <taxon>Chaseviridae</taxon>
        <taxon>Cleopatravirinae</taxon>
        <taxon>Sabourvirus</taxon>
        <taxon>Sabourvirus sv4HA13</taxon>
    </lineage>
</organism>
<evidence type="ECO:0000313" key="1">
    <source>
        <dbReference type="EMBL" id="QEM42981.1"/>
    </source>
</evidence>
<evidence type="ECO:0000313" key="2">
    <source>
        <dbReference type="Proteomes" id="UP000509770"/>
    </source>
</evidence>
<sequence>MTRTGMMLVPRSGNSLGDFTPYKVYTVLSGTGEANLSPVALRLGHVVHSERSCNVRDDKGNIRFVTLDFFREFRMKSELGDLFHE</sequence>
<protein>
    <submittedName>
        <fullName evidence="1">Uncharacterized protein</fullName>
    </submittedName>
</protein>
<proteinExistence type="predicted"/>
<dbReference type="Proteomes" id="UP000509770">
    <property type="component" value="Segment"/>
</dbReference>
<accession>A0A7D0N9V8</accession>
<name>A0A7D0N9V8_9CAUD</name>
<dbReference type="EMBL" id="MN136198">
    <property type="protein sequence ID" value="QEM42981.1"/>
    <property type="molecule type" value="Genomic_DNA"/>
</dbReference>
<gene>
    <name evidence="1" type="ORF">AC4HA13_0010</name>
</gene>
<keyword evidence="2" id="KW-1185">Reference proteome</keyword>